<accession>A0A1G2M4Y6</accession>
<evidence type="ECO:0000256" key="4">
    <source>
        <dbReference type="ARBA" id="ARBA00035258"/>
    </source>
</evidence>
<dbReference type="PROSITE" id="PS00053">
    <property type="entry name" value="RIBOSOMAL_S8"/>
    <property type="match status" value="1"/>
</dbReference>
<dbReference type="GO" id="GO:0005840">
    <property type="term" value="C:ribosome"/>
    <property type="evidence" value="ECO:0007669"/>
    <property type="project" value="UniProtKB-KW"/>
</dbReference>
<dbReference type="HAMAP" id="MF_01302_B">
    <property type="entry name" value="Ribosomal_uS8_B"/>
    <property type="match status" value="1"/>
</dbReference>
<dbReference type="GO" id="GO:0019843">
    <property type="term" value="F:rRNA binding"/>
    <property type="evidence" value="ECO:0007669"/>
    <property type="project" value="UniProtKB-UniRule"/>
</dbReference>
<dbReference type="NCBIfam" id="NF001109">
    <property type="entry name" value="PRK00136.1"/>
    <property type="match status" value="1"/>
</dbReference>
<evidence type="ECO:0000256" key="5">
    <source>
        <dbReference type="HAMAP-Rule" id="MF_01302"/>
    </source>
</evidence>
<evidence type="ECO:0000313" key="7">
    <source>
        <dbReference type="EMBL" id="OHA18159.1"/>
    </source>
</evidence>
<organism evidence="7 8">
    <name type="scientific">Candidatus Taylorbacteria bacterium RIFCSPHIGHO2_01_FULL_46_22b</name>
    <dbReference type="NCBI Taxonomy" id="1802301"/>
    <lineage>
        <taxon>Bacteria</taxon>
        <taxon>Candidatus Tayloriibacteriota</taxon>
    </lineage>
</organism>
<dbReference type="GO" id="GO:1990904">
    <property type="term" value="C:ribonucleoprotein complex"/>
    <property type="evidence" value="ECO:0007669"/>
    <property type="project" value="UniProtKB-KW"/>
</dbReference>
<name>A0A1G2M4Y6_9BACT</name>
<dbReference type="GO" id="GO:0003735">
    <property type="term" value="F:structural constituent of ribosome"/>
    <property type="evidence" value="ECO:0007669"/>
    <property type="project" value="InterPro"/>
</dbReference>
<protein>
    <recommendedName>
        <fullName evidence="4 5">Small ribosomal subunit protein uS8</fullName>
    </recommendedName>
</protein>
<dbReference type="PANTHER" id="PTHR11758">
    <property type="entry name" value="40S RIBOSOMAL PROTEIN S15A"/>
    <property type="match status" value="1"/>
</dbReference>
<keyword evidence="5" id="KW-0699">rRNA-binding</keyword>
<evidence type="ECO:0000256" key="6">
    <source>
        <dbReference type="RuleBase" id="RU003660"/>
    </source>
</evidence>
<evidence type="ECO:0000256" key="2">
    <source>
        <dbReference type="ARBA" id="ARBA00022980"/>
    </source>
</evidence>
<comment type="subunit">
    <text evidence="5">Part of the 30S ribosomal subunit. Contacts proteins S5 and S12.</text>
</comment>
<dbReference type="STRING" id="1802301.A2664_01670"/>
<dbReference type="InterPro" id="IPR035987">
    <property type="entry name" value="Ribosomal_uS8_sf"/>
</dbReference>
<dbReference type="AlphaFoldDB" id="A0A1G2M4Y6"/>
<dbReference type="Gene3D" id="3.30.1370.30">
    <property type="match status" value="1"/>
</dbReference>
<evidence type="ECO:0000256" key="3">
    <source>
        <dbReference type="ARBA" id="ARBA00023274"/>
    </source>
</evidence>
<keyword evidence="2 5" id="KW-0689">Ribosomal protein</keyword>
<keyword evidence="3 5" id="KW-0687">Ribonucleoprotein</keyword>
<dbReference type="InterPro" id="IPR000630">
    <property type="entry name" value="Ribosomal_uS8"/>
</dbReference>
<keyword evidence="5" id="KW-0694">RNA-binding</keyword>
<dbReference type="FunFam" id="3.30.1490.10:FF:000001">
    <property type="entry name" value="30S ribosomal protein S8"/>
    <property type="match status" value="1"/>
</dbReference>
<dbReference type="GO" id="GO:0005737">
    <property type="term" value="C:cytoplasm"/>
    <property type="evidence" value="ECO:0007669"/>
    <property type="project" value="UniProtKB-ARBA"/>
</dbReference>
<dbReference type="GO" id="GO:0006412">
    <property type="term" value="P:translation"/>
    <property type="evidence" value="ECO:0007669"/>
    <property type="project" value="UniProtKB-UniRule"/>
</dbReference>
<sequence>MMVKDPISNFIVKLLNAGKAGKPTVLMSYSKHVAAIAEVLQKEGFLASVERKGKKPAKHLEVVIAFNEQKQSKINGVDRISKPSRRVYEQSKHLHPVMNGLGRLILSTPRGIMTDRTARKERVGGELLFKIW</sequence>
<dbReference type="Proteomes" id="UP000178873">
    <property type="component" value="Unassembled WGS sequence"/>
</dbReference>
<comment type="similarity">
    <text evidence="1 5 6">Belongs to the universal ribosomal protein uS8 family.</text>
</comment>
<gene>
    <name evidence="5" type="primary">rpsH</name>
    <name evidence="7" type="ORF">A2664_01670</name>
</gene>
<dbReference type="EMBL" id="MHRF01000007">
    <property type="protein sequence ID" value="OHA18159.1"/>
    <property type="molecule type" value="Genomic_DNA"/>
</dbReference>
<dbReference type="Gene3D" id="3.30.1490.10">
    <property type="match status" value="1"/>
</dbReference>
<reference evidence="7 8" key="1">
    <citation type="journal article" date="2016" name="Nat. Commun.">
        <title>Thousands of microbial genomes shed light on interconnected biogeochemical processes in an aquifer system.</title>
        <authorList>
            <person name="Anantharaman K."/>
            <person name="Brown C.T."/>
            <person name="Hug L.A."/>
            <person name="Sharon I."/>
            <person name="Castelle C.J."/>
            <person name="Probst A.J."/>
            <person name="Thomas B.C."/>
            <person name="Singh A."/>
            <person name="Wilkins M.J."/>
            <person name="Karaoz U."/>
            <person name="Brodie E.L."/>
            <person name="Williams K.H."/>
            <person name="Hubbard S.S."/>
            <person name="Banfield J.F."/>
        </authorList>
    </citation>
    <scope>NUCLEOTIDE SEQUENCE [LARGE SCALE GENOMIC DNA]</scope>
</reference>
<comment type="caution">
    <text evidence="7">The sequence shown here is derived from an EMBL/GenBank/DDBJ whole genome shotgun (WGS) entry which is preliminary data.</text>
</comment>
<evidence type="ECO:0000313" key="8">
    <source>
        <dbReference type="Proteomes" id="UP000178873"/>
    </source>
</evidence>
<dbReference type="InterPro" id="IPR047863">
    <property type="entry name" value="Ribosomal_uS8_CS"/>
</dbReference>
<proteinExistence type="inferred from homology"/>
<dbReference type="Pfam" id="PF00410">
    <property type="entry name" value="Ribosomal_S8"/>
    <property type="match status" value="1"/>
</dbReference>
<comment type="function">
    <text evidence="5">One of the primary rRNA binding proteins, it binds directly to 16S rRNA central domain where it helps coordinate assembly of the platform of the 30S subunit.</text>
</comment>
<evidence type="ECO:0000256" key="1">
    <source>
        <dbReference type="ARBA" id="ARBA00006471"/>
    </source>
</evidence>
<dbReference type="SUPFAM" id="SSF56047">
    <property type="entry name" value="Ribosomal protein S8"/>
    <property type="match status" value="1"/>
</dbReference>